<dbReference type="VEuPathDB" id="VectorBase:CSON001698"/>
<dbReference type="AlphaFoldDB" id="A0A336LV02"/>
<protein>
    <submittedName>
        <fullName evidence="2">CSON001698 protein</fullName>
    </submittedName>
</protein>
<dbReference type="EMBL" id="UFQT01000126">
    <property type="protein sequence ID" value="SSX20519.1"/>
    <property type="molecule type" value="Genomic_DNA"/>
</dbReference>
<evidence type="ECO:0000313" key="2">
    <source>
        <dbReference type="EMBL" id="SSX20519.1"/>
    </source>
</evidence>
<accession>A0A336LV02</accession>
<name>A0A336LV02_CULSO</name>
<feature type="region of interest" description="Disordered" evidence="1">
    <location>
        <begin position="899"/>
        <end position="918"/>
    </location>
</feature>
<gene>
    <name evidence="2" type="primary">CSON001698</name>
</gene>
<evidence type="ECO:0000256" key="1">
    <source>
        <dbReference type="SAM" id="MobiDB-lite"/>
    </source>
</evidence>
<sequence length="918" mass="107508">MTSNIFQKLAGSHIIQEIIRNWENTSNQNPKTAIQEIVQLIVDMTGFSYEVPIDQIEVNENNPRKYANIIQVMAEKGEFLPSRKFLGPPNETVKVNRFESLIEMLFKTSNLQSIKPWLNVITKMTDELLKNNINMPILVHLATFIRIIVLKSASELRRKFKDQEKDDPDFILRDTCKKFFSTIYLGFKYQGFHENYVSIFLSLFQKHPDFYILNDNCLDQFCLLFTLDRTKTINIGIETLQNLMEGKGINLDDDDDDLDEIRKCVADFFEQAMHEHFFGLILHARVAISKVSLQLLNCVQRYRGQESIFDKEQFNQVIKSVFHDSKTIRVLIMEYMKIVMDPREVLNYFLDNFDKYEINIKDILSSIFDVEVFTFWDVYFTFLQQSHHQKRTVVVIAETLEHVLKLLTVEYETNRKKRPNETETPEAKLEIIEFFSNFPKFLYLFRVITPNEYRYCKILEILYSIKIEDFTNDIAINVLMNLNNELLSGLNTFKTFIAINKLIKILMVLSISFKPVEQSIHNDILEVHAPIFANSDILSTEEGISQFHCATSIFYTIVSDHKIKLISPDDYADLVNNMYEKMMKDDFYQKVPYKGVLLSTWGNILMKHYANIVLQSCDNELEPSEEANLILTLHTVELWIKTVLNKMESEMNDVILHKKIENFEVIQDLELTSVNSAIILHFFATHDLEMEPETFTSVFQTIVKLTEILFVHSKFSKVISNFKFILTHLYDFISNHHEIALIIQHLGEPEHHDRQPILINLITTLHSLDNSQQKETFQSTIIHTLILLTRNASTAQSRLSMFWTSLRDILKTNLKFKTQDIVLFVGNLTMHLFHKFMKTPKTNDVVNRFGIFDVYETIFQDVAKSNVLKMSISNFITQLKEKHGTDLNEEEEQSIRKFQKHLMKKGTRAENDEQDETE</sequence>
<reference evidence="2" key="1">
    <citation type="submission" date="2018-07" db="EMBL/GenBank/DDBJ databases">
        <authorList>
            <person name="Quirk P.G."/>
            <person name="Krulwich T.A."/>
        </authorList>
    </citation>
    <scope>NUCLEOTIDE SEQUENCE</scope>
</reference>
<proteinExistence type="predicted"/>
<organism evidence="2">
    <name type="scientific">Culicoides sonorensis</name>
    <name type="common">Biting midge</name>
    <dbReference type="NCBI Taxonomy" id="179676"/>
    <lineage>
        <taxon>Eukaryota</taxon>
        <taxon>Metazoa</taxon>
        <taxon>Ecdysozoa</taxon>
        <taxon>Arthropoda</taxon>
        <taxon>Hexapoda</taxon>
        <taxon>Insecta</taxon>
        <taxon>Pterygota</taxon>
        <taxon>Neoptera</taxon>
        <taxon>Endopterygota</taxon>
        <taxon>Diptera</taxon>
        <taxon>Nematocera</taxon>
        <taxon>Chironomoidea</taxon>
        <taxon>Ceratopogonidae</taxon>
        <taxon>Ceratopogoninae</taxon>
        <taxon>Culicoides</taxon>
        <taxon>Monoculicoides</taxon>
    </lineage>
</organism>